<evidence type="ECO:0000256" key="7">
    <source>
        <dbReference type="ARBA" id="ARBA00022989"/>
    </source>
</evidence>
<proteinExistence type="predicted"/>
<evidence type="ECO:0000313" key="16">
    <source>
        <dbReference type="Proteomes" id="UP000249061"/>
    </source>
</evidence>
<evidence type="ECO:0000256" key="2">
    <source>
        <dbReference type="ARBA" id="ARBA00022475"/>
    </source>
</evidence>
<evidence type="ECO:0000256" key="12">
    <source>
        <dbReference type="NCBIfam" id="TIGR04265"/>
    </source>
</evidence>
<keyword evidence="11" id="KW-1208">Phospholipid metabolism</keyword>
<dbReference type="SUPFAM" id="SSF56024">
    <property type="entry name" value="Phospholipase D/nuclease"/>
    <property type="match status" value="2"/>
</dbReference>
<evidence type="ECO:0000256" key="8">
    <source>
        <dbReference type="ARBA" id="ARBA00023098"/>
    </source>
</evidence>
<keyword evidence="8" id="KW-0443">Lipid metabolism</keyword>
<keyword evidence="6" id="KW-0677">Repeat</keyword>
<feature type="domain" description="PLD phosphodiesterase" evidence="14">
    <location>
        <begin position="383"/>
        <end position="409"/>
    </location>
</feature>
<keyword evidence="9 13" id="KW-0472">Membrane</keyword>
<dbReference type="CDD" id="cd09112">
    <property type="entry name" value="PLDc_CLS_2"/>
    <property type="match status" value="1"/>
</dbReference>
<dbReference type="EC" id="2.7.8.-" evidence="12"/>
<evidence type="ECO:0000256" key="3">
    <source>
        <dbReference type="ARBA" id="ARBA00022516"/>
    </source>
</evidence>
<reference evidence="15 16" key="1">
    <citation type="submission" date="2017-08" db="EMBL/GenBank/DDBJ databases">
        <title>Infants hospitalized years apart are colonized by the same room-sourced microbial strains.</title>
        <authorList>
            <person name="Brooks B."/>
            <person name="Olm M.R."/>
            <person name="Firek B.A."/>
            <person name="Baker R."/>
            <person name="Thomas B.C."/>
            <person name="Morowitz M.J."/>
            <person name="Banfield J.F."/>
        </authorList>
    </citation>
    <scope>NUCLEOTIDE SEQUENCE [LARGE SCALE GENOMIC DNA]</scope>
    <source>
        <strain evidence="15">S2_003_000_R2_14</strain>
    </source>
</reference>
<name>A0A2W5SYL4_9BACT</name>
<evidence type="ECO:0000256" key="13">
    <source>
        <dbReference type="SAM" id="Phobius"/>
    </source>
</evidence>
<dbReference type="InterPro" id="IPR001736">
    <property type="entry name" value="PLipase_D/transphosphatidylase"/>
</dbReference>
<evidence type="ECO:0000256" key="6">
    <source>
        <dbReference type="ARBA" id="ARBA00022737"/>
    </source>
</evidence>
<dbReference type="Pfam" id="PF13396">
    <property type="entry name" value="PLDc_N"/>
    <property type="match status" value="1"/>
</dbReference>
<evidence type="ECO:0000259" key="14">
    <source>
        <dbReference type="PROSITE" id="PS50035"/>
    </source>
</evidence>
<evidence type="ECO:0000256" key="4">
    <source>
        <dbReference type="ARBA" id="ARBA00022679"/>
    </source>
</evidence>
<dbReference type="AlphaFoldDB" id="A0A2W5SYL4"/>
<dbReference type="GO" id="GO:0005886">
    <property type="term" value="C:plasma membrane"/>
    <property type="evidence" value="ECO:0007669"/>
    <property type="project" value="UniProtKB-SubCell"/>
</dbReference>
<dbReference type="PANTHER" id="PTHR21248:SF22">
    <property type="entry name" value="PHOSPHOLIPASE D"/>
    <property type="match status" value="1"/>
</dbReference>
<protein>
    <recommendedName>
        <fullName evidence="12">Cardiolipin synthase</fullName>
        <ecNumber evidence="12">2.7.8.-</ecNumber>
    </recommendedName>
</protein>
<dbReference type="GO" id="GO:0008808">
    <property type="term" value="F:cardiolipin synthase activity"/>
    <property type="evidence" value="ECO:0007669"/>
    <property type="project" value="UniProtKB-UniRule"/>
</dbReference>
<dbReference type="Proteomes" id="UP000249061">
    <property type="component" value="Unassembled WGS sequence"/>
</dbReference>
<accession>A0A2W5SYL4</accession>
<organism evidence="15 16">
    <name type="scientific">Archangium gephyra</name>
    <dbReference type="NCBI Taxonomy" id="48"/>
    <lineage>
        <taxon>Bacteria</taxon>
        <taxon>Pseudomonadati</taxon>
        <taxon>Myxococcota</taxon>
        <taxon>Myxococcia</taxon>
        <taxon>Myxococcales</taxon>
        <taxon>Cystobacterineae</taxon>
        <taxon>Archangiaceae</taxon>
        <taxon>Archangium</taxon>
    </lineage>
</organism>
<sequence length="468" mass="52171">MSWPLFITILEVGWFCVLVPWIVLEKRSPTATLAWIFGLMLLPVVGVPFYLLIGPRRLQRKKSRLLAARAQVGRLLEDCEWFHEVGAHSAALMKVATRTGGVPPMRVEYANVFADGDAKYDALLRAIAEAKHHIHLEYYIFRDDETGRQVLAALMKKARAGVEVRLLIDAVGASLSDDTEGDLDDAGVKLFYFNPAFSSLQRIFNFRTHRKIVVIDGTIGFTGGINITDDQSARTNGQTAWRDTSVEIRGEAVQGLQRTFLENWNFASNEKKTGKELDAYFPEPRGRGDRLVQIIASGPDDGRRGIEAFFIASIGTAQKRVWLTTPYFVPNEPLHSAIVLAAMRGVDVRIILPHQTDSRAVDLASATFHDALLRAGVRIYIYGPPMLHAKTSIIDDVGVIGSANLDDRSLRLNFEVVAAFYGGPVVEALSRQFEADRERAKLKIRLEEKAPLHRQLITALARLFAPQL</sequence>
<dbReference type="EMBL" id="QFQP01000027">
    <property type="protein sequence ID" value="PZR08050.1"/>
    <property type="molecule type" value="Genomic_DNA"/>
</dbReference>
<keyword evidence="4" id="KW-0808">Transferase</keyword>
<dbReference type="SMART" id="SM00155">
    <property type="entry name" value="PLDc"/>
    <property type="match status" value="2"/>
</dbReference>
<keyword evidence="3" id="KW-0444">Lipid biosynthesis</keyword>
<feature type="transmembrane region" description="Helical" evidence="13">
    <location>
        <begin position="30"/>
        <end position="53"/>
    </location>
</feature>
<evidence type="ECO:0000256" key="5">
    <source>
        <dbReference type="ARBA" id="ARBA00022692"/>
    </source>
</evidence>
<comment type="subcellular location">
    <subcellularLocation>
        <location evidence="1">Cell membrane</location>
        <topology evidence="1">Multi-pass membrane protein</topology>
    </subcellularLocation>
</comment>
<dbReference type="PANTHER" id="PTHR21248">
    <property type="entry name" value="CARDIOLIPIN SYNTHASE"/>
    <property type="match status" value="1"/>
</dbReference>
<dbReference type="Gene3D" id="3.30.870.10">
    <property type="entry name" value="Endonuclease Chain A"/>
    <property type="match status" value="2"/>
</dbReference>
<dbReference type="GO" id="GO:0032049">
    <property type="term" value="P:cardiolipin biosynthetic process"/>
    <property type="evidence" value="ECO:0007669"/>
    <property type="project" value="UniProtKB-UniRule"/>
</dbReference>
<dbReference type="PROSITE" id="PS50035">
    <property type="entry name" value="PLD"/>
    <property type="match status" value="2"/>
</dbReference>
<feature type="transmembrane region" description="Helical" evidence="13">
    <location>
        <begin position="5"/>
        <end position="24"/>
    </location>
</feature>
<evidence type="ECO:0000256" key="9">
    <source>
        <dbReference type="ARBA" id="ARBA00023136"/>
    </source>
</evidence>
<dbReference type="Pfam" id="PF13091">
    <property type="entry name" value="PLDc_2"/>
    <property type="match status" value="2"/>
</dbReference>
<keyword evidence="5 13" id="KW-0812">Transmembrane</keyword>
<feature type="domain" description="PLD phosphodiesterase" evidence="14">
    <location>
        <begin position="204"/>
        <end position="231"/>
    </location>
</feature>
<keyword evidence="2" id="KW-1003">Cell membrane</keyword>
<comment type="caution">
    <text evidence="15">The sequence shown here is derived from an EMBL/GenBank/DDBJ whole genome shotgun (WGS) entry which is preliminary data.</text>
</comment>
<dbReference type="CDD" id="cd09110">
    <property type="entry name" value="PLDc_CLS_1"/>
    <property type="match status" value="1"/>
</dbReference>
<keyword evidence="7 13" id="KW-1133">Transmembrane helix</keyword>
<dbReference type="InterPro" id="IPR025202">
    <property type="entry name" value="PLD-like_dom"/>
</dbReference>
<evidence type="ECO:0000256" key="1">
    <source>
        <dbReference type="ARBA" id="ARBA00004651"/>
    </source>
</evidence>
<keyword evidence="10" id="KW-0594">Phospholipid biosynthesis</keyword>
<dbReference type="NCBIfam" id="TIGR04265">
    <property type="entry name" value="bac_cardiolipin"/>
    <property type="match status" value="1"/>
</dbReference>
<evidence type="ECO:0000313" key="15">
    <source>
        <dbReference type="EMBL" id="PZR08050.1"/>
    </source>
</evidence>
<dbReference type="InterPro" id="IPR022924">
    <property type="entry name" value="Cardiolipin_synthase"/>
</dbReference>
<dbReference type="InterPro" id="IPR027379">
    <property type="entry name" value="CLS_N"/>
</dbReference>
<evidence type="ECO:0000256" key="11">
    <source>
        <dbReference type="ARBA" id="ARBA00023264"/>
    </source>
</evidence>
<gene>
    <name evidence="15" type="primary">cls</name>
    <name evidence="15" type="ORF">DI536_25785</name>
</gene>
<evidence type="ECO:0000256" key="10">
    <source>
        <dbReference type="ARBA" id="ARBA00023209"/>
    </source>
</evidence>